<keyword evidence="2" id="KW-1003">Cell membrane</keyword>
<dbReference type="NCBIfam" id="TIGR04128">
    <property type="entry name" value="exoso_Fjoh_1448"/>
    <property type="match status" value="1"/>
</dbReference>
<dbReference type="NCBIfam" id="TIGR04178">
    <property type="entry name" value="exo_archaeo"/>
    <property type="match status" value="1"/>
</dbReference>
<evidence type="ECO:0000256" key="4">
    <source>
        <dbReference type="ARBA" id="ARBA00022692"/>
    </source>
</evidence>
<keyword evidence="5" id="KW-0378">Hydrolase</keyword>
<feature type="transmembrane region" description="Helical" evidence="8">
    <location>
        <begin position="82"/>
        <end position="106"/>
    </location>
</feature>
<dbReference type="InterPro" id="IPR026323">
    <property type="entry name" value="Exosortase-related_prot_XrtF"/>
</dbReference>
<dbReference type="Pfam" id="PF09721">
    <property type="entry name" value="Exosortase_EpsH"/>
    <property type="match status" value="1"/>
</dbReference>
<feature type="transmembrane region" description="Helical" evidence="8">
    <location>
        <begin position="113"/>
        <end position="140"/>
    </location>
</feature>
<protein>
    <submittedName>
        <fullName evidence="9">Exosortase family protein XrtF</fullName>
    </submittedName>
</protein>
<dbReference type="Proteomes" id="UP001252186">
    <property type="component" value="Unassembled WGS sequence"/>
</dbReference>
<evidence type="ECO:0000256" key="1">
    <source>
        <dbReference type="ARBA" id="ARBA00004651"/>
    </source>
</evidence>
<keyword evidence="10" id="KW-1185">Reference proteome</keyword>
<dbReference type="InterPro" id="IPR026392">
    <property type="entry name" value="Exo/Archaeosortase_dom"/>
</dbReference>
<comment type="subcellular location">
    <subcellularLocation>
        <location evidence="1">Cell membrane</location>
        <topology evidence="1">Multi-pass membrane protein</topology>
    </subcellularLocation>
</comment>
<accession>A0ABU2Y4Z2</accession>
<sequence length="180" mass="21089">MKKNKVVILFLVKFFLVYFSFTAMYSWYLSNTQQTDDLFACSPVTTLVTDHAEYVIELLGYDVYTDQNFDELSMMFMVNESYVVKIVEGCTSVSIMILFMAFVVAFSGRIKTTILYVLLGLVLIYLVNIFRIVLLSLVIYHHPSWQNFMHDFVFPAIIYGMVFLLWLIWVKKYATLHKSK</sequence>
<keyword evidence="6 8" id="KW-1133">Transmembrane helix</keyword>
<keyword evidence="4 8" id="KW-0812">Transmembrane</keyword>
<dbReference type="RefSeq" id="WP_311593257.1">
    <property type="nucleotide sequence ID" value="NZ_JAVRHV010000003.1"/>
</dbReference>
<keyword evidence="3" id="KW-0645">Protease</keyword>
<dbReference type="EMBL" id="JAVRHV010000003">
    <property type="protein sequence ID" value="MDT0553264.1"/>
    <property type="molecule type" value="Genomic_DNA"/>
</dbReference>
<proteinExistence type="predicted"/>
<evidence type="ECO:0000256" key="3">
    <source>
        <dbReference type="ARBA" id="ARBA00022670"/>
    </source>
</evidence>
<keyword evidence="7 8" id="KW-0472">Membrane</keyword>
<feature type="transmembrane region" description="Helical" evidence="8">
    <location>
        <begin position="7"/>
        <end position="28"/>
    </location>
</feature>
<comment type="caution">
    <text evidence="9">The sequence shown here is derived from an EMBL/GenBank/DDBJ whole genome shotgun (WGS) entry which is preliminary data.</text>
</comment>
<name>A0ABU2Y4Z2_9FLAO</name>
<evidence type="ECO:0000256" key="8">
    <source>
        <dbReference type="SAM" id="Phobius"/>
    </source>
</evidence>
<evidence type="ECO:0000256" key="5">
    <source>
        <dbReference type="ARBA" id="ARBA00022801"/>
    </source>
</evidence>
<dbReference type="InterPro" id="IPR019127">
    <property type="entry name" value="Exosortase"/>
</dbReference>
<reference evidence="9 10" key="1">
    <citation type="submission" date="2023-09" db="EMBL/GenBank/DDBJ databases">
        <authorList>
            <person name="Rey-Velasco X."/>
        </authorList>
    </citation>
    <scope>NUCLEOTIDE SEQUENCE [LARGE SCALE GENOMIC DNA]</scope>
    <source>
        <strain evidence="9 10">P050</strain>
    </source>
</reference>
<organism evidence="9 10">
    <name type="scientific">Urechidicola vernalis</name>
    <dbReference type="NCBI Taxonomy" id="3075600"/>
    <lineage>
        <taxon>Bacteria</taxon>
        <taxon>Pseudomonadati</taxon>
        <taxon>Bacteroidota</taxon>
        <taxon>Flavobacteriia</taxon>
        <taxon>Flavobacteriales</taxon>
        <taxon>Flavobacteriaceae</taxon>
        <taxon>Urechidicola</taxon>
    </lineage>
</organism>
<evidence type="ECO:0000313" key="10">
    <source>
        <dbReference type="Proteomes" id="UP001252186"/>
    </source>
</evidence>
<evidence type="ECO:0000256" key="6">
    <source>
        <dbReference type="ARBA" id="ARBA00022989"/>
    </source>
</evidence>
<evidence type="ECO:0000313" key="9">
    <source>
        <dbReference type="EMBL" id="MDT0553264.1"/>
    </source>
</evidence>
<gene>
    <name evidence="9" type="primary">xrtF</name>
    <name evidence="9" type="ORF">RM519_08415</name>
</gene>
<feature type="transmembrane region" description="Helical" evidence="8">
    <location>
        <begin position="152"/>
        <end position="170"/>
    </location>
</feature>
<evidence type="ECO:0000256" key="2">
    <source>
        <dbReference type="ARBA" id="ARBA00022475"/>
    </source>
</evidence>
<evidence type="ECO:0000256" key="7">
    <source>
        <dbReference type="ARBA" id="ARBA00023136"/>
    </source>
</evidence>